<gene>
    <name evidence="2" type="ORF">HD841_001481</name>
</gene>
<evidence type="ECO:0000256" key="1">
    <source>
        <dbReference type="SAM" id="SignalP"/>
    </source>
</evidence>
<dbReference type="Proteomes" id="UP000517753">
    <property type="component" value="Unassembled WGS sequence"/>
</dbReference>
<protein>
    <submittedName>
        <fullName evidence="2">Uncharacterized protein (DUF885 family)</fullName>
    </submittedName>
</protein>
<keyword evidence="1" id="KW-0732">Signal</keyword>
<keyword evidence="3" id="KW-1185">Reference proteome</keyword>
<evidence type="ECO:0000313" key="2">
    <source>
        <dbReference type="EMBL" id="NYD89701.1"/>
    </source>
</evidence>
<dbReference type="AlphaFoldDB" id="A0A7Y9FP26"/>
<accession>A0A7Y9FP26</accession>
<dbReference type="PANTHER" id="PTHR33361">
    <property type="entry name" value="GLR0591 PROTEIN"/>
    <property type="match status" value="1"/>
</dbReference>
<name>A0A7Y9FP26_9SPHN</name>
<reference evidence="2 3" key="1">
    <citation type="submission" date="2020-08" db="EMBL/GenBank/DDBJ databases">
        <title>The Agave Microbiome: Exploring the role of microbial communities in plant adaptations to desert environments.</title>
        <authorList>
            <person name="Partida-Martinez L.P."/>
        </authorList>
    </citation>
    <scope>NUCLEOTIDE SEQUENCE [LARGE SCALE GENOMIC DNA]</scope>
    <source>
        <strain evidence="2 3">AS2.3</strain>
    </source>
</reference>
<dbReference type="Pfam" id="PF05960">
    <property type="entry name" value="DUF885"/>
    <property type="match status" value="1"/>
</dbReference>
<proteinExistence type="predicted"/>
<dbReference type="EMBL" id="JACCBY010000002">
    <property type="protein sequence ID" value="NYD89701.1"/>
    <property type="molecule type" value="Genomic_DNA"/>
</dbReference>
<organism evidence="2 3">
    <name type="scientific">Sphingomonas melonis</name>
    <dbReference type="NCBI Taxonomy" id="152682"/>
    <lineage>
        <taxon>Bacteria</taxon>
        <taxon>Pseudomonadati</taxon>
        <taxon>Pseudomonadota</taxon>
        <taxon>Alphaproteobacteria</taxon>
        <taxon>Sphingomonadales</taxon>
        <taxon>Sphingomonadaceae</taxon>
        <taxon>Sphingomonas</taxon>
    </lineage>
</organism>
<dbReference type="PROSITE" id="PS51257">
    <property type="entry name" value="PROKAR_LIPOPROTEIN"/>
    <property type="match status" value="1"/>
</dbReference>
<dbReference type="InterPro" id="IPR010281">
    <property type="entry name" value="DUF885"/>
</dbReference>
<feature type="signal peptide" evidence="1">
    <location>
        <begin position="1"/>
        <end position="23"/>
    </location>
</feature>
<dbReference type="PANTHER" id="PTHR33361:SF15">
    <property type="entry name" value="DUF885 FAMILY LIPOPROTEIN"/>
    <property type="match status" value="1"/>
</dbReference>
<feature type="chain" id="PRO_5031219429" evidence="1">
    <location>
        <begin position="24"/>
        <end position="578"/>
    </location>
</feature>
<dbReference type="RefSeq" id="WP_179508225.1">
    <property type="nucleotide sequence ID" value="NZ_JACCBY010000002.1"/>
</dbReference>
<sequence length="578" mass="63384">MRIFAAASLLALAVAGCSGGAPSATNDSAAARPAPTNGFAQFRDGFVESWFKLDPANAVYQGRHDFDGQLPDWSAAGLQRQSAFLHHAIDRARAFGDADLSPDERFERDYLIRVAEGKLFWLEDADQPHTNPAYYVGGGLDPNVYIARPYADAPTRLKALIAFFGRVPAAAQAIRANLKTPMPRSFIDYGVAGFNGFADYYVGDAKTAFADVRDPTLQAQLATSAAAASKAMRELGSWLNAQRGTATGSFALGADRFQRMVRATEGVDTSLATLEAAGRADLKRNQDALAAACKQFAPGQTIPACIDKMNANKSADGPVAEARRQIPTLRAFVIAKDLVTIPGTEEAKVEESPPYNRQNSAYIDPAGPYEKNVPSVYYISPPDPAWDKKTRDAFVPGKKDLLFTSVHEVMPGHFLQFLHANRSKSMFGRIFVGYAFAEGWAHYAEEMMWEAGLGDGDPETHVGQISNALLRDCRFLSAIGLHARGMTQEQSLQMFREQCYQDEGNSRQQAARGTYDPAYLNYTLGKLMIRKLRDDWTATRGGRKAWKAFHDQFLSYGGPAIPLVRQRMMGEETARAVF</sequence>
<comment type="caution">
    <text evidence="2">The sequence shown here is derived from an EMBL/GenBank/DDBJ whole genome shotgun (WGS) entry which is preliminary data.</text>
</comment>
<evidence type="ECO:0000313" key="3">
    <source>
        <dbReference type="Proteomes" id="UP000517753"/>
    </source>
</evidence>